<dbReference type="RefSeq" id="WP_122630092.1">
    <property type="nucleotide sequence ID" value="NZ_UPPP01000116.1"/>
</dbReference>
<dbReference type="PANTHER" id="PTHR43308">
    <property type="entry name" value="OUTER MEMBRANE PROTEIN ALPHA-RELATED"/>
    <property type="match status" value="1"/>
</dbReference>
<evidence type="ECO:0000256" key="1">
    <source>
        <dbReference type="SAM" id="SignalP"/>
    </source>
</evidence>
<dbReference type="SUPFAM" id="SSF56935">
    <property type="entry name" value="Porins"/>
    <property type="match status" value="1"/>
</dbReference>
<proteinExistence type="predicted"/>
<sequence>MKKSLIITLALVFVLGIAGTAFAANPFVDVPAKHWAYGAVAKLAADGVIDGYGDGTFRGDKTLTRYEMAQIVAKAMANQDKASAQDKALIEKLSTEFSQELDNLGVRVSNLENKVDNVKWGGEVRLRYDSRSQAGSSTTAGAHSTAGDSYVDMWATAQINPDWVGKVEYEANRFTNTGAVDATDPATRIYAQGKAFGGTLTLGKFNPFAAYGLIIDDNMTGAQFQFGNTLKTRIAVGRLADSTTALGFPQFGNYATNAAAVNYPSYRAVEFDLAASPVTNIKAAYHRVGGYSVTGAAPYDKTANYLEAGFDTKLADDWSFMADYAKSNIDIANQSNKGYFTQLQYKAADVKTVGSYDIFANYRKIPLNSEIDSTWDYARDIKGVQLGFDYVPMLNTKFQAFYLKGKTITDNNDANVFRAQVEFFF</sequence>
<evidence type="ECO:0000313" key="4">
    <source>
        <dbReference type="Proteomes" id="UP000277811"/>
    </source>
</evidence>
<gene>
    <name evidence="3" type="ORF">LUCI_4581</name>
</gene>
<dbReference type="InterPro" id="IPR051465">
    <property type="entry name" value="Cell_Envelope_Struct_Comp"/>
</dbReference>
<organism evidence="3 4">
    <name type="scientific">Lucifera butyrica</name>
    <dbReference type="NCBI Taxonomy" id="1351585"/>
    <lineage>
        <taxon>Bacteria</taxon>
        <taxon>Bacillati</taxon>
        <taxon>Bacillota</taxon>
        <taxon>Negativicutes</taxon>
        <taxon>Veillonellales</taxon>
        <taxon>Veillonellaceae</taxon>
        <taxon>Lucifera</taxon>
    </lineage>
</organism>
<accession>A0A498RCX1</accession>
<dbReference type="PROSITE" id="PS51272">
    <property type="entry name" value="SLH"/>
    <property type="match status" value="1"/>
</dbReference>
<feature type="chain" id="PRO_5019832545" description="SLH domain-containing protein" evidence="1">
    <location>
        <begin position="24"/>
        <end position="425"/>
    </location>
</feature>
<dbReference type="Proteomes" id="UP000277811">
    <property type="component" value="Unassembled WGS sequence"/>
</dbReference>
<dbReference type="Pfam" id="PF00395">
    <property type="entry name" value="SLH"/>
    <property type="match status" value="1"/>
</dbReference>
<keyword evidence="4" id="KW-1185">Reference proteome</keyword>
<dbReference type="PANTHER" id="PTHR43308:SF1">
    <property type="entry name" value="OUTER MEMBRANE PROTEIN ALPHA"/>
    <property type="match status" value="1"/>
</dbReference>
<dbReference type="OrthoDB" id="5845122at2"/>
<dbReference type="EMBL" id="UPPP01000116">
    <property type="protein sequence ID" value="VBB09291.1"/>
    <property type="molecule type" value="Genomic_DNA"/>
</dbReference>
<evidence type="ECO:0000313" key="3">
    <source>
        <dbReference type="EMBL" id="VBB09291.1"/>
    </source>
</evidence>
<keyword evidence="1" id="KW-0732">Signal</keyword>
<feature type="signal peptide" evidence="1">
    <location>
        <begin position="1"/>
        <end position="23"/>
    </location>
</feature>
<dbReference type="AlphaFoldDB" id="A0A498RCX1"/>
<name>A0A498RCX1_9FIRM</name>
<dbReference type="InterPro" id="IPR001119">
    <property type="entry name" value="SLH_dom"/>
</dbReference>
<protein>
    <recommendedName>
        <fullName evidence="2">SLH domain-containing protein</fullName>
    </recommendedName>
</protein>
<reference evidence="3 4" key="1">
    <citation type="submission" date="2018-06" db="EMBL/GenBank/DDBJ databases">
        <authorList>
            <person name="Strepis N."/>
        </authorList>
    </citation>
    <scope>NUCLEOTIDE SEQUENCE [LARGE SCALE GENOMIC DNA]</scope>
    <source>
        <strain evidence="3">LUCI</strain>
    </source>
</reference>
<feature type="domain" description="SLH" evidence="2">
    <location>
        <begin position="23"/>
        <end position="86"/>
    </location>
</feature>
<evidence type="ECO:0000259" key="2">
    <source>
        <dbReference type="PROSITE" id="PS51272"/>
    </source>
</evidence>